<dbReference type="Proteomes" id="UP000283530">
    <property type="component" value="Unassembled WGS sequence"/>
</dbReference>
<dbReference type="PANTHER" id="PTHR33052">
    <property type="entry name" value="DUF4228 DOMAIN PROTEIN-RELATED"/>
    <property type="match status" value="1"/>
</dbReference>
<evidence type="ECO:0000256" key="2">
    <source>
        <dbReference type="SAM" id="SignalP"/>
    </source>
</evidence>
<gene>
    <name evidence="3" type="ORF">CKAN_02515500</name>
</gene>
<organism evidence="3 4">
    <name type="scientific">Cinnamomum micranthum f. kanehirae</name>
    <dbReference type="NCBI Taxonomy" id="337451"/>
    <lineage>
        <taxon>Eukaryota</taxon>
        <taxon>Viridiplantae</taxon>
        <taxon>Streptophyta</taxon>
        <taxon>Embryophyta</taxon>
        <taxon>Tracheophyta</taxon>
        <taxon>Spermatophyta</taxon>
        <taxon>Magnoliopsida</taxon>
        <taxon>Magnoliidae</taxon>
        <taxon>Laurales</taxon>
        <taxon>Lauraceae</taxon>
        <taxon>Cinnamomum</taxon>
    </lineage>
</organism>
<protein>
    <submittedName>
        <fullName evidence="3">GATA zinc finger domain-containing protein 13</fullName>
    </submittedName>
</protein>
<dbReference type="Pfam" id="PF14009">
    <property type="entry name" value="PADRE"/>
    <property type="match status" value="1"/>
</dbReference>
<feature type="chain" id="PRO_5018629262" evidence="2">
    <location>
        <begin position="24"/>
        <end position="164"/>
    </location>
</feature>
<feature type="region of interest" description="Disordered" evidence="1">
    <location>
        <begin position="89"/>
        <end position="123"/>
    </location>
</feature>
<reference evidence="3 4" key="1">
    <citation type="journal article" date="2019" name="Nat. Plants">
        <title>Stout camphor tree genome fills gaps in understanding of flowering plant genome evolution.</title>
        <authorList>
            <person name="Chaw S.M."/>
            <person name="Liu Y.C."/>
            <person name="Wu Y.W."/>
            <person name="Wang H.Y."/>
            <person name="Lin C.I."/>
            <person name="Wu C.S."/>
            <person name="Ke H.M."/>
            <person name="Chang L.Y."/>
            <person name="Hsu C.Y."/>
            <person name="Yang H.T."/>
            <person name="Sudianto E."/>
            <person name="Hsu M.H."/>
            <person name="Wu K.P."/>
            <person name="Wang L.N."/>
            <person name="Leebens-Mack J.H."/>
            <person name="Tsai I.J."/>
        </authorList>
    </citation>
    <scope>NUCLEOTIDE SEQUENCE [LARGE SCALE GENOMIC DNA]</scope>
    <source>
        <strain evidence="4">cv. Chaw 1501</strain>
        <tissue evidence="3">Young leaves</tissue>
    </source>
</reference>
<accession>A0A3S4PWP4</accession>
<proteinExistence type="predicted"/>
<dbReference type="InterPro" id="IPR025322">
    <property type="entry name" value="PADRE_dom"/>
</dbReference>
<dbReference type="AlphaFoldDB" id="A0A3S4PWP4"/>
<keyword evidence="2" id="KW-0732">Signal</keyword>
<keyword evidence="4" id="KW-1185">Reference proteome</keyword>
<evidence type="ECO:0000313" key="4">
    <source>
        <dbReference type="Proteomes" id="UP000283530"/>
    </source>
</evidence>
<name>A0A3S4PWP4_9MAGN</name>
<sequence>MGNCLRCCIACVLPCGALDVVRVLHVDGSIDEYRQRITAGEVMKANPKHVLAQPIGEALVKKPSFLHPDTELRKGKIYFLVPAYTLQKESKAKSKSMQLSSSKRSRADKSNGRPKECTLTPQLQCERPSNWLGQQRMISRRGSNNWKPVLESISEVDDTLPRAS</sequence>
<evidence type="ECO:0000256" key="1">
    <source>
        <dbReference type="SAM" id="MobiDB-lite"/>
    </source>
</evidence>
<comment type="caution">
    <text evidence="3">The sequence shown here is derived from an EMBL/GenBank/DDBJ whole genome shotgun (WGS) entry which is preliminary data.</text>
</comment>
<dbReference type="EMBL" id="QPKB01000011">
    <property type="protein sequence ID" value="RWR95799.1"/>
    <property type="molecule type" value="Genomic_DNA"/>
</dbReference>
<dbReference type="OrthoDB" id="1856818at2759"/>
<feature type="compositionally biased region" description="Basic and acidic residues" evidence="1">
    <location>
        <begin position="105"/>
        <end position="116"/>
    </location>
</feature>
<feature type="signal peptide" evidence="2">
    <location>
        <begin position="1"/>
        <end position="23"/>
    </location>
</feature>
<evidence type="ECO:0000313" key="3">
    <source>
        <dbReference type="EMBL" id="RWR95799.1"/>
    </source>
</evidence>